<evidence type="ECO:0000259" key="10">
    <source>
        <dbReference type="PROSITE" id="PS52048"/>
    </source>
</evidence>
<keyword evidence="5 7" id="KW-0378">Hydrolase</keyword>
<feature type="active site" description="Nucleophile" evidence="7">
    <location>
        <position position="112"/>
    </location>
</feature>
<dbReference type="GO" id="GO:0006511">
    <property type="term" value="P:ubiquitin-dependent protein catabolic process"/>
    <property type="evidence" value="ECO:0007669"/>
    <property type="project" value="UniProtKB-UniRule"/>
</dbReference>
<evidence type="ECO:0000313" key="11">
    <source>
        <dbReference type="EMBL" id="TFK37307.1"/>
    </source>
</evidence>
<evidence type="ECO:0000256" key="5">
    <source>
        <dbReference type="ARBA" id="ARBA00022801"/>
    </source>
</evidence>
<feature type="region of interest" description="Disordered" evidence="9">
    <location>
        <begin position="1"/>
        <end position="20"/>
    </location>
</feature>
<proteinExistence type="inferred from homology"/>
<name>A0A5C3LXN1_9AGAR</name>
<dbReference type="PANTHER" id="PTHR10589">
    <property type="entry name" value="UBIQUITIN CARBOXYL-TERMINAL HYDROLASE"/>
    <property type="match status" value="1"/>
</dbReference>
<evidence type="ECO:0000256" key="1">
    <source>
        <dbReference type="ARBA" id="ARBA00000707"/>
    </source>
</evidence>
<dbReference type="PROSITE" id="PS52048">
    <property type="entry name" value="UCH_DOMAIN"/>
    <property type="match status" value="1"/>
</dbReference>
<evidence type="ECO:0000256" key="3">
    <source>
        <dbReference type="ARBA" id="ARBA00022670"/>
    </source>
</evidence>
<keyword evidence="12" id="KW-1185">Reference proteome</keyword>
<evidence type="ECO:0000256" key="2">
    <source>
        <dbReference type="ARBA" id="ARBA00009326"/>
    </source>
</evidence>
<dbReference type="PROSITE" id="PS00140">
    <property type="entry name" value="UCH_1"/>
    <property type="match status" value="1"/>
</dbReference>
<gene>
    <name evidence="11" type="ORF">BDQ12DRAFT_653206</name>
</gene>
<comment type="similarity">
    <text evidence="2 7 8">Belongs to the peptidase C12 family.</text>
</comment>
<evidence type="ECO:0000256" key="7">
    <source>
        <dbReference type="PROSITE-ProRule" id="PRU01393"/>
    </source>
</evidence>
<dbReference type="GO" id="GO:0016579">
    <property type="term" value="P:protein deubiquitination"/>
    <property type="evidence" value="ECO:0007669"/>
    <property type="project" value="TreeGrafter"/>
</dbReference>
<sequence length="255" mass="28059">MASSAVPPNHSDGSKHRKHYLPLESNPDVFTQLIHRLGVSKNLVFQDVYSLDDPDLLSFIPRPALALVLVFPTATETYEKEKAAREAAREEYHGKGEEEDVVWYRQTINNACGLYGILHAVSNGPAHLFIEPESLLSRILTKCIPLAPTERALALEDSEELEHAHHAAAVQGDSVVPQSAEDDVDYHYVCFVKSHKNGHLYEMDGSSKGPIDRGALANDEDVLGEMAVSVVKEYLGREEDGNVGFSLMVLVQDGA</sequence>
<feature type="site" description="Transition state stabilizer" evidence="7">
    <location>
        <position position="106"/>
    </location>
</feature>
<keyword evidence="3 7" id="KW-0645">Protease</keyword>
<dbReference type="EC" id="3.4.19.12" evidence="8"/>
<feature type="site" description="Important for enzyme activity" evidence="7">
    <location>
        <position position="204"/>
    </location>
</feature>
<comment type="catalytic activity">
    <reaction evidence="1 7 8">
        <text>Thiol-dependent hydrolysis of ester, thioester, amide, peptide and isopeptide bonds formed by the C-terminal Gly of ubiquitin (a 76-residue protein attached to proteins as an intracellular targeting signal).</text>
        <dbReference type="EC" id="3.4.19.12"/>
    </reaction>
</comment>
<dbReference type="InterPro" id="IPR038765">
    <property type="entry name" value="Papain-like_cys_pep_sf"/>
</dbReference>
<evidence type="ECO:0000256" key="4">
    <source>
        <dbReference type="ARBA" id="ARBA00022786"/>
    </source>
</evidence>
<dbReference type="Pfam" id="PF01088">
    <property type="entry name" value="Peptidase_C12"/>
    <property type="match status" value="1"/>
</dbReference>
<evidence type="ECO:0000256" key="6">
    <source>
        <dbReference type="ARBA" id="ARBA00022807"/>
    </source>
</evidence>
<keyword evidence="6 7" id="KW-0788">Thiol protease</keyword>
<dbReference type="STRING" id="68775.A0A5C3LXN1"/>
<dbReference type="InterPro" id="IPR057254">
    <property type="entry name" value="UCH_AS"/>
</dbReference>
<dbReference type="PRINTS" id="PR00707">
    <property type="entry name" value="UBCTHYDRLASE"/>
</dbReference>
<dbReference type="OrthoDB" id="427186at2759"/>
<evidence type="ECO:0000313" key="12">
    <source>
        <dbReference type="Proteomes" id="UP000308652"/>
    </source>
</evidence>
<dbReference type="FunFam" id="3.40.532.10:FF:000008">
    <property type="entry name" value="Ubiquitin carboxyl-terminal hydrolase"/>
    <property type="match status" value="1"/>
</dbReference>
<dbReference type="GO" id="GO:0005737">
    <property type="term" value="C:cytoplasm"/>
    <property type="evidence" value="ECO:0007669"/>
    <property type="project" value="TreeGrafter"/>
</dbReference>
<dbReference type="Proteomes" id="UP000308652">
    <property type="component" value="Unassembled WGS sequence"/>
</dbReference>
<feature type="domain" description="UCH catalytic" evidence="10">
    <location>
        <begin position="19"/>
        <end position="252"/>
    </location>
</feature>
<dbReference type="SUPFAM" id="SSF54001">
    <property type="entry name" value="Cysteine proteinases"/>
    <property type="match status" value="1"/>
</dbReference>
<keyword evidence="4 7" id="KW-0833">Ubl conjugation pathway</keyword>
<accession>A0A5C3LXN1</accession>
<dbReference type="EMBL" id="ML213609">
    <property type="protein sequence ID" value="TFK37307.1"/>
    <property type="molecule type" value="Genomic_DNA"/>
</dbReference>
<feature type="active site" description="Proton donor" evidence="7">
    <location>
        <position position="187"/>
    </location>
</feature>
<reference evidence="11 12" key="1">
    <citation type="journal article" date="2019" name="Nat. Ecol. Evol.">
        <title>Megaphylogeny resolves global patterns of mushroom evolution.</title>
        <authorList>
            <person name="Varga T."/>
            <person name="Krizsan K."/>
            <person name="Foldi C."/>
            <person name="Dima B."/>
            <person name="Sanchez-Garcia M."/>
            <person name="Sanchez-Ramirez S."/>
            <person name="Szollosi G.J."/>
            <person name="Szarkandi J.G."/>
            <person name="Papp V."/>
            <person name="Albert L."/>
            <person name="Andreopoulos W."/>
            <person name="Angelini C."/>
            <person name="Antonin V."/>
            <person name="Barry K.W."/>
            <person name="Bougher N.L."/>
            <person name="Buchanan P."/>
            <person name="Buyck B."/>
            <person name="Bense V."/>
            <person name="Catcheside P."/>
            <person name="Chovatia M."/>
            <person name="Cooper J."/>
            <person name="Damon W."/>
            <person name="Desjardin D."/>
            <person name="Finy P."/>
            <person name="Geml J."/>
            <person name="Haridas S."/>
            <person name="Hughes K."/>
            <person name="Justo A."/>
            <person name="Karasinski D."/>
            <person name="Kautmanova I."/>
            <person name="Kiss B."/>
            <person name="Kocsube S."/>
            <person name="Kotiranta H."/>
            <person name="LaButti K.M."/>
            <person name="Lechner B.E."/>
            <person name="Liimatainen K."/>
            <person name="Lipzen A."/>
            <person name="Lukacs Z."/>
            <person name="Mihaltcheva S."/>
            <person name="Morgado L.N."/>
            <person name="Niskanen T."/>
            <person name="Noordeloos M.E."/>
            <person name="Ohm R.A."/>
            <person name="Ortiz-Santana B."/>
            <person name="Ovrebo C."/>
            <person name="Racz N."/>
            <person name="Riley R."/>
            <person name="Savchenko A."/>
            <person name="Shiryaev A."/>
            <person name="Soop K."/>
            <person name="Spirin V."/>
            <person name="Szebenyi C."/>
            <person name="Tomsovsky M."/>
            <person name="Tulloss R.E."/>
            <person name="Uehling J."/>
            <person name="Grigoriev I.V."/>
            <person name="Vagvolgyi C."/>
            <person name="Papp T."/>
            <person name="Martin F.M."/>
            <person name="Miettinen O."/>
            <person name="Hibbett D.S."/>
            <person name="Nagy L.G."/>
        </authorList>
    </citation>
    <scope>NUCLEOTIDE SEQUENCE [LARGE SCALE GENOMIC DNA]</scope>
    <source>
        <strain evidence="11 12">CBS 166.37</strain>
    </source>
</reference>
<dbReference type="CDD" id="cd09616">
    <property type="entry name" value="Peptidase_C12_UCH_L1_L3"/>
    <property type="match status" value="1"/>
</dbReference>
<dbReference type="PANTHER" id="PTHR10589:SF17">
    <property type="entry name" value="UBIQUITIN CARBOXYL-TERMINAL HYDROLASE"/>
    <property type="match status" value="1"/>
</dbReference>
<evidence type="ECO:0000256" key="9">
    <source>
        <dbReference type="SAM" id="MobiDB-lite"/>
    </source>
</evidence>
<dbReference type="AlphaFoldDB" id="A0A5C3LXN1"/>
<dbReference type="InterPro" id="IPR001578">
    <property type="entry name" value="Peptidase_C12_UCH"/>
</dbReference>
<organism evidence="11 12">
    <name type="scientific">Crucibulum laeve</name>
    <dbReference type="NCBI Taxonomy" id="68775"/>
    <lineage>
        <taxon>Eukaryota</taxon>
        <taxon>Fungi</taxon>
        <taxon>Dikarya</taxon>
        <taxon>Basidiomycota</taxon>
        <taxon>Agaricomycotina</taxon>
        <taxon>Agaricomycetes</taxon>
        <taxon>Agaricomycetidae</taxon>
        <taxon>Agaricales</taxon>
        <taxon>Agaricineae</taxon>
        <taxon>Nidulariaceae</taxon>
        <taxon>Crucibulum</taxon>
    </lineage>
</organism>
<evidence type="ECO:0000256" key="8">
    <source>
        <dbReference type="RuleBase" id="RU361215"/>
    </source>
</evidence>
<dbReference type="Gene3D" id="3.40.532.10">
    <property type="entry name" value="Peptidase C12, ubiquitin carboxyl-terminal hydrolase"/>
    <property type="match status" value="1"/>
</dbReference>
<dbReference type="InterPro" id="IPR036959">
    <property type="entry name" value="Peptidase_C12_UCH_sf"/>
</dbReference>
<dbReference type="GO" id="GO:0004843">
    <property type="term" value="F:cysteine-type deubiquitinase activity"/>
    <property type="evidence" value="ECO:0007669"/>
    <property type="project" value="UniProtKB-UniRule"/>
</dbReference>
<protein>
    <recommendedName>
        <fullName evidence="8">Ubiquitin carboxyl-terminal hydrolase</fullName>
        <ecNumber evidence="8">3.4.19.12</ecNumber>
    </recommendedName>
</protein>